<evidence type="ECO:0000259" key="7">
    <source>
        <dbReference type="Pfam" id="PF02608"/>
    </source>
</evidence>
<dbReference type="EMBL" id="FOXX01000007">
    <property type="protein sequence ID" value="SFQ72224.1"/>
    <property type="molecule type" value="Genomic_DNA"/>
</dbReference>
<evidence type="ECO:0000256" key="2">
    <source>
        <dbReference type="ARBA" id="ARBA00008610"/>
    </source>
</evidence>
<keyword evidence="6" id="KW-0449">Lipoprotein</keyword>
<gene>
    <name evidence="8" type="ORF">SAMN02745910_03007</name>
</gene>
<protein>
    <submittedName>
        <fullName evidence="8">Transcriptional activator of comK protein</fullName>
    </submittedName>
</protein>
<comment type="caution">
    <text evidence="8">The sequence shown here is derived from an EMBL/GenBank/DDBJ whole genome shotgun (WGS) entry which is preliminary data.</text>
</comment>
<organism evidence="8 9">
    <name type="scientific">Priestia endophytica DSM 13796</name>
    <dbReference type="NCBI Taxonomy" id="1121089"/>
    <lineage>
        <taxon>Bacteria</taxon>
        <taxon>Bacillati</taxon>
        <taxon>Bacillota</taxon>
        <taxon>Bacilli</taxon>
        <taxon>Bacillales</taxon>
        <taxon>Bacillaceae</taxon>
        <taxon>Priestia</taxon>
    </lineage>
</organism>
<keyword evidence="5" id="KW-0472">Membrane</keyword>
<dbReference type="PANTHER" id="PTHR34296">
    <property type="entry name" value="TRANSCRIPTIONAL ACTIVATOR PROTEIN MED"/>
    <property type="match status" value="1"/>
</dbReference>
<dbReference type="Pfam" id="PF02608">
    <property type="entry name" value="Bmp"/>
    <property type="match status" value="1"/>
</dbReference>
<dbReference type="InterPro" id="IPR003760">
    <property type="entry name" value="PnrA-like"/>
</dbReference>
<proteinExistence type="inferred from homology"/>
<keyword evidence="9" id="KW-1185">Reference proteome</keyword>
<dbReference type="InterPro" id="IPR050957">
    <property type="entry name" value="BMP_lipoprotein"/>
</dbReference>
<evidence type="ECO:0000256" key="4">
    <source>
        <dbReference type="ARBA" id="ARBA00022729"/>
    </source>
</evidence>
<dbReference type="PANTHER" id="PTHR34296:SF2">
    <property type="entry name" value="ABC TRANSPORTER GUANOSINE-BINDING PROTEIN NUPN"/>
    <property type="match status" value="1"/>
</dbReference>
<comment type="similarity">
    <text evidence="2">Belongs to the BMP lipoprotein family.</text>
</comment>
<dbReference type="Proteomes" id="UP000182762">
    <property type="component" value="Unassembled WGS sequence"/>
</dbReference>
<reference evidence="8 9" key="1">
    <citation type="submission" date="2016-10" db="EMBL/GenBank/DDBJ databases">
        <authorList>
            <person name="Varghese N."/>
            <person name="Submissions S."/>
        </authorList>
    </citation>
    <scope>NUCLEOTIDE SEQUENCE [LARGE SCALE GENOMIC DNA]</scope>
    <source>
        <strain evidence="8 9">DSM 13796</strain>
    </source>
</reference>
<accession>A0A1I6AU44</accession>
<evidence type="ECO:0000313" key="9">
    <source>
        <dbReference type="Proteomes" id="UP000182762"/>
    </source>
</evidence>
<sequence length="321" mass="35889">MREMNNKKKGLGLLCLLFLLLTGCDNKPHKIEKVGLLIPSTVNDQVWGTKGYTGLVDIQSEFGVDIFYKEKIDSESLIEESVEEFHKRGVNLVFGHGDIYTPVFNKLGKKYPDMHFVGFNGDAKEDNVTSLNFSAYAMGFFGGMVAGKMTETDQVGIIAAYAWQPEVKGFADGAAFQNKKVNVDIRYVHSWDDVQAASHILNNMLQNNVDVVYPAGDGYNVPLIEKLKERNLYSIGFISDQSHFGGNTVLTSTVQDVAHLYVVAAEKFDKGELQSGNAYFDFQDGVVSMGKFSRNIDDSFREKIQRDIETYQKTGKLPNEK</sequence>
<evidence type="ECO:0000256" key="5">
    <source>
        <dbReference type="ARBA" id="ARBA00023136"/>
    </source>
</evidence>
<evidence type="ECO:0000256" key="1">
    <source>
        <dbReference type="ARBA" id="ARBA00004193"/>
    </source>
</evidence>
<keyword evidence="4" id="KW-0732">Signal</keyword>
<dbReference type="SUPFAM" id="SSF53822">
    <property type="entry name" value="Periplasmic binding protein-like I"/>
    <property type="match status" value="1"/>
</dbReference>
<dbReference type="PROSITE" id="PS51257">
    <property type="entry name" value="PROKAR_LIPOPROTEIN"/>
    <property type="match status" value="1"/>
</dbReference>
<dbReference type="InterPro" id="IPR028082">
    <property type="entry name" value="Peripla_BP_I"/>
</dbReference>
<keyword evidence="3" id="KW-1003">Cell membrane</keyword>
<feature type="domain" description="ABC transporter substrate-binding protein PnrA-like" evidence="7">
    <location>
        <begin position="31"/>
        <end position="320"/>
    </location>
</feature>
<evidence type="ECO:0000313" key="8">
    <source>
        <dbReference type="EMBL" id="SFQ72224.1"/>
    </source>
</evidence>
<evidence type="ECO:0000256" key="3">
    <source>
        <dbReference type="ARBA" id="ARBA00022475"/>
    </source>
</evidence>
<name>A0A1I6AU44_9BACI</name>
<dbReference type="Gene3D" id="3.40.50.2300">
    <property type="match status" value="2"/>
</dbReference>
<comment type="subcellular location">
    <subcellularLocation>
        <location evidence="1">Cell membrane</location>
        <topology evidence="1">Lipid-anchor</topology>
    </subcellularLocation>
</comment>
<evidence type="ECO:0000256" key="6">
    <source>
        <dbReference type="ARBA" id="ARBA00023288"/>
    </source>
</evidence>